<protein>
    <submittedName>
        <fullName evidence="12">Membrane protein</fullName>
    </submittedName>
</protein>
<evidence type="ECO:0000256" key="4">
    <source>
        <dbReference type="ARBA" id="ARBA00022719"/>
    </source>
</evidence>
<name>A0ABT9NE21_9ACTO</name>
<dbReference type="Pfam" id="PF07884">
    <property type="entry name" value="VKOR"/>
    <property type="match status" value="1"/>
</dbReference>
<dbReference type="Proteomes" id="UP001243212">
    <property type="component" value="Unassembled WGS sequence"/>
</dbReference>
<sequence>MTFDGADDTDDIELAELERRIAKFEAKPTEHESAGGASLETGLLWTIASLLGMFASAMLLLSEINYLRNPAGNLLCDVNPLVGCSTWFTAWQGTLIFDVPNALWGALFFAGMSGLGLVLLTGGRLHRSLWSLALVGISLGMIWVLWFGYQSYVVAGSICPYCVIVWIAVIPLFVHILARTLQAGHLGQSASSAGSALVRNRWIVVAVLYVTLVAVTIIAFWNSWALVF</sequence>
<dbReference type="RefSeq" id="WP_307681906.1">
    <property type="nucleotide sequence ID" value="NZ_JAUSQX010000001.1"/>
</dbReference>
<dbReference type="InterPro" id="IPR012932">
    <property type="entry name" value="VKOR"/>
</dbReference>
<comment type="subcellular location">
    <subcellularLocation>
        <location evidence="1">Membrane</location>
        <topology evidence="1">Multi-pass membrane protein</topology>
    </subcellularLocation>
</comment>
<keyword evidence="6" id="KW-0560">Oxidoreductase</keyword>
<evidence type="ECO:0000256" key="3">
    <source>
        <dbReference type="ARBA" id="ARBA00022692"/>
    </source>
</evidence>
<keyword evidence="8" id="KW-1015">Disulfide bond</keyword>
<dbReference type="Gene3D" id="1.20.1440.130">
    <property type="entry name" value="VKOR domain"/>
    <property type="match status" value="1"/>
</dbReference>
<evidence type="ECO:0000256" key="9">
    <source>
        <dbReference type="ARBA" id="ARBA00023284"/>
    </source>
</evidence>
<feature type="transmembrane region" description="Helical" evidence="10">
    <location>
        <begin position="155"/>
        <end position="181"/>
    </location>
</feature>
<evidence type="ECO:0000256" key="6">
    <source>
        <dbReference type="ARBA" id="ARBA00023002"/>
    </source>
</evidence>
<gene>
    <name evidence="12" type="ORF">J2S70_000219</name>
</gene>
<evidence type="ECO:0000256" key="8">
    <source>
        <dbReference type="ARBA" id="ARBA00023157"/>
    </source>
</evidence>
<keyword evidence="5 10" id="KW-1133">Transmembrane helix</keyword>
<comment type="similarity">
    <text evidence="2">Belongs to the VKOR family.</text>
</comment>
<keyword evidence="7 10" id="KW-0472">Membrane</keyword>
<dbReference type="EMBL" id="JAUSQX010000001">
    <property type="protein sequence ID" value="MDP9805637.1"/>
    <property type="molecule type" value="Genomic_DNA"/>
</dbReference>
<keyword evidence="9" id="KW-0676">Redox-active center</keyword>
<evidence type="ECO:0000256" key="10">
    <source>
        <dbReference type="SAM" id="Phobius"/>
    </source>
</evidence>
<evidence type="ECO:0000259" key="11">
    <source>
        <dbReference type="SMART" id="SM00756"/>
    </source>
</evidence>
<evidence type="ECO:0000256" key="5">
    <source>
        <dbReference type="ARBA" id="ARBA00022989"/>
    </source>
</evidence>
<evidence type="ECO:0000256" key="7">
    <source>
        <dbReference type="ARBA" id="ARBA00023136"/>
    </source>
</evidence>
<dbReference type="SMART" id="SM00756">
    <property type="entry name" value="VKc"/>
    <property type="match status" value="1"/>
</dbReference>
<accession>A0ABT9NE21</accession>
<reference evidence="12 13" key="1">
    <citation type="submission" date="2023-07" db="EMBL/GenBank/DDBJ databases">
        <title>Sequencing the genomes of 1000 actinobacteria strains.</title>
        <authorList>
            <person name="Klenk H.-P."/>
        </authorList>
    </citation>
    <scope>NUCLEOTIDE SEQUENCE [LARGE SCALE GENOMIC DNA]</scope>
    <source>
        <strain evidence="12 13">DSM 17163</strain>
    </source>
</reference>
<evidence type="ECO:0000313" key="12">
    <source>
        <dbReference type="EMBL" id="MDP9805637.1"/>
    </source>
</evidence>
<feature type="transmembrane region" description="Helical" evidence="10">
    <location>
        <begin position="129"/>
        <end position="149"/>
    </location>
</feature>
<comment type="caution">
    <text evidence="12">The sequence shown here is derived from an EMBL/GenBank/DDBJ whole genome shotgun (WGS) entry which is preliminary data.</text>
</comment>
<dbReference type="InterPro" id="IPR038354">
    <property type="entry name" value="VKOR_sf"/>
</dbReference>
<keyword evidence="3 10" id="KW-0812">Transmembrane</keyword>
<evidence type="ECO:0000256" key="1">
    <source>
        <dbReference type="ARBA" id="ARBA00004141"/>
    </source>
</evidence>
<keyword evidence="13" id="KW-1185">Reference proteome</keyword>
<feature type="domain" description="Vitamin K epoxide reductase" evidence="11">
    <location>
        <begin position="38"/>
        <end position="180"/>
    </location>
</feature>
<evidence type="ECO:0000256" key="2">
    <source>
        <dbReference type="ARBA" id="ARBA00006214"/>
    </source>
</evidence>
<proteinExistence type="inferred from homology"/>
<keyword evidence="4" id="KW-0874">Quinone</keyword>
<feature type="transmembrane region" description="Helical" evidence="10">
    <location>
        <begin position="74"/>
        <end position="97"/>
    </location>
</feature>
<feature type="transmembrane region" description="Helical" evidence="10">
    <location>
        <begin position="202"/>
        <end position="221"/>
    </location>
</feature>
<feature type="transmembrane region" description="Helical" evidence="10">
    <location>
        <begin position="103"/>
        <end position="122"/>
    </location>
</feature>
<evidence type="ECO:0000313" key="13">
    <source>
        <dbReference type="Proteomes" id="UP001243212"/>
    </source>
</evidence>
<feature type="transmembrane region" description="Helical" evidence="10">
    <location>
        <begin position="43"/>
        <end position="62"/>
    </location>
</feature>
<organism evidence="12 13">
    <name type="scientific">Trueperella bonasi</name>
    <dbReference type="NCBI Taxonomy" id="312286"/>
    <lineage>
        <taxon>Bacteria</taxon>
        <taxon>Bacillati</taxon>
        <taxon>Actinomycetota</taxon>
        <taxon>Actinomycetes</taxon>
        <taxon>Actinomycetales</taxon>
        <taxon>Actinomycetaceae</taxon>
        <taxon>Trueperella</taxon>
    </lineage>
</organism>